<reference evidence="2" key="3">
    <citation type="submission" date="2025-09" db="UniProtKB">
        <authorList>
            <consortium name="Ensembl"/>
        </authorList>
    </citation>
    <scope>IDENTIFICATION</scope>
</reference>
<accession>A0A3P8VRV5</accession>
<dbReference type="Gene3D" id="2.60.120.40">
    <property type="match status" value="1"/>
</dbReference>
<evidence type="ECO:0000313" key="3">
    <source>
        <dbReference type="Proteomes" id="UP000265120"/>
    </source>
</evidence>
<dbReference type="OMA" id="NDSCKER"/>
<dbReference type="STRING" id="244447.ENSCSEP00000015200"/>
<evidence type="ECO:0008006" key="4">
    <source>
        <dbReference type="Google" id="ProtNLM"/>
    </source>
</evidence>
<dbReference type="SUPFAM" id="SSF49842">
    <property type="entry name" value="TNF-like"/>
    <property type="match status" value="1"/>
</dbReference>
<keyword evidence="1" id="KW-0472">Membrane</keyword>
<dbReference type="GeneTree" id="ENSGT00940000178338"/>
<reference evidence="2 3" key="1">
    <citation type="journal article" date="2014" name="Nat. Genet.">
        <title>Whole-genome sequence of a flatfish provides insights into ZW sex chromosome evolution and adaptation to a benthic lifestyle.</title>
        <authorList>
            <person name="Chen S."/>
            <person name="Zhang G."/>
            <person name="Shao C."/>
            <person name="Huang Q."/>
            <person name="Liu G."/>
            <person name="Zhang P."/>
            <person name="Song W."/>
            <person name="An N."/>
            <person name="Chalopin D."/>
            <person name="Volff J.N."/>
            <person name="Hong Y."/>
            <person name="Li Q."/>
            <person name="Sha Z."/>
            <person name="Zhou H."/>
            <person name="Xie M."/>
            <person name="Yu Q."/>
            <person name="Liu Y."/>
            <person name="Xiang H."/>
            <person name="Wang N."/>
            <person name="Wu K."/>
            <person name="Yang C."/>
            <person name="Zhou Q."/>
            <person name="Liao X."/>
            <person name="Yang L."/>
            <person name="Hu Q."/>
            <person name="Zhang J."/>
            <person name="Meng L."/>
            <person name="Jin L."/>
            <person name="Tian Y."/>
            <person name="Lian J."/>
            <person name="Yang J."/>
            <person name="Miao G."/>
            <person name="Liu S."/>
            <person name="Liang Z."/>
            <person name="Yan F."/>
            <person name="Li Y."/>
            <person name="Sun B."/>
            <person name="Zhang H."/>
            <person name="Zhang J."/>
            <person name="Zhu Y."/>
            <person name="Du M."/>
            <person name="Zhao Y."/>
            <person name="Schartl M."/>
            <person name="Tang Q."/>
            <person name="Wang J."/>
        </authorList>
    </citation>
    <scope>NUCLEOTIDE SEQUENCE</scope>
</reference>
<feature type="transmembrane region" description="Helical" evidence="1">
    <location>
        <begin position="12"/>
        <end position="32"/>
    </location>
</feature>
<dbReference type="Ensembl" id="ENSCSET00000015383.1">
    <property type="protein sequence ID" value="ENSCSEP00000015200.1"/>
    <property type="gene ID" value="ENSCSEG00000009770.1"/>
</dbReference>
<protein>
    <recommendedName>
        <fullName evidence="4">TNF family profile domain-containing protein</fullName>
    </recommendedName>
</protein>
<proteinExistence type="predicted"/>
<keyword evidence="3" id="KW-1185">Reference proteome</keyword>
<dbReference type="InterPro" id="IPR008983">
    <property type="entry name" value="Tumour_necrosis_fac-like_dom"/>
</dbReference>
<organism evidence="2 3">
    <name type="scientific">Cynoglossus semilaevis</name>
    <name type="common">Tongue sole</name>
    <dbReference type="NCBI Taxonomy" id="244447"/>
    <lineage>
        <taxon>Eukaryota</taxon>
        <taxon>Metazoa</taxon>
        <taxon>Chordata</taxon>
        <taxon>Craniata</taxon>
        <taxon>Vertebrata</taxon>
        <taxon>Euteleostomi</taxon>
        <taxon>Actinopterygii</taxon>
        <taxon>Neopterygii</taxon>
        <taxon>Teleostei</taxon>
        <taxon>Neoteleostei</taxon>
        <taxon>Acanthomorphata</taxon>
        <taxon>Carangaria</taxon>
        <taxon>Pleuronectiformes</taxon>
        <taxon>Pleuronectoidei</taxon>
        <taxon>Cynoglossidae</taxon>
        <taxon>Cynoglossinae</taxon>
        <taxon>Cynoglossus</taxon>
    </lineage>
</organism>
<reference evidence="2" key="2">
    <citation type="submission" date="2025-08" db="UniProtKB">
        <authorList>
            <consortium name="Ensembl"/>
        </authorList>
    </citation>
    <scope>IDENTIFICATION</scope>
</reference>
<dbReference type="InParanoid" id="A0A3P8VRV5"/>
<sequence length="150" mass="17228">MPHHTHHPLVYVLLLWISILSIIQVAFITFYLTAGHHSVKIKWVSNNPDTTPVTVKEDLIINKDGHYFLNLQVTLNDSCKERHTIRLFVDENIILQGQINTESCSTGILSKVWGLRAQQKLKVTVEPVAFINKTEFLTHLDMIYIPLAWS</sequence>
<dbReference type="Proteomes" id="UP000265120">
    <property type="component" value="Chromosome 17"/>
</dbReference>
<keyword evidence="1" id="KW-0812">Transmembrane</keyword>
<evidence type="ECO:0000313" key="2">
    <source>
        <dbReference type="Ensembl" id="ENSCSEP00000015200.1"/>
    </source>
</evidence>
<dbReference type="AlphaFoldDB" id="A0A3P8VRV5"/>
<keyword evidence="1" id="KW-1133">Transmembrane helix</keyword>
<evidence type="ECO:0000256" key="1">
    <source>
        <dbReference type="SAM" id="Phobius"/>
    </source>
</evidence>
<name>A0A3P8VRV5_CYNSE</name>